<keyword evidence="3" id="KW-1185">Reference proteome</keyword>
<evidence type="ECO:0000256" key="1">
    <source>
        <dbReference type="SAM" id="MobiDB-lite"/>
    </source>
</evidence>
<dbReference type="InterPro" id="IPR007375">
    <property type="entry name" value="SoxG"/>
</dbReference>
<evidence type="ECO:0000313" key="2">
    <source>
        <dbReference type="EMBL" id="MBB5435494.1"/>
    </source>
</evidence>
<dbReference type="Gene3D" id="3.30.70.1520">
    <property type="entry name" value="Heterotetrameric sarcosine oxidase"/>
    <property type="match status" value="1"/>
</dbReference>
<reference evidence="2 3" key="1">
    <citation type="submission" date="2020-08" db="EMBL/GenBank/DDBJ databases">
        <title>Sequencing the genomes of 1000 actinobacteria strains.</title>
        <authorList>
            <person name="Klenk H.-P."/>
        </authorList>
    </citation>
    <scope>NUCLEOTIDE SEQUENCE [LARGE SCALE GENOMIC DNA]</scope>
    <source>
        <strain evidence="2 3">DSM 44551</strain>
    </source>
</reference>
<gene>
    <name evidence="2" type="ORF">HDA36_005642</name>
</gene>
<proteinExistence type="predicted"/>
<protein>
    <submittedName>
        <fullName evidence="2">Sarcosine oxidase subunit gamma</fullName>
        <ecNumber evidence="2">1.5.3.1</ecNumber>
    </submittedName>
</protein>
<dbReference type="EC" id="1.5.3.1" evidence="2"/>
<keyword evidence="2" id="KW-0560">Oxidoreductase</keyword>
<name>A0A7W8QST8_9ACTN</name>
<dbReference type="SUPFAM" id="SSF103025">
    <property type="entry name" value="Folate-binding domain"/>
    <property type="match status" value="1"/>
</dbReference>
<accession>A0A7W8QST8</accession>
<dbReference type="Pfam" id="PF04268">
    <property type="entry name" value="SoxG"/>
    <property type="match status" value="1"/>
</dbReference>
<sequence length="226" mass="22887">MADPEGSTDGGGGAPVQVPGQRPGRRSPAGHLGRLMAEAGSPETAVLREVPFLAQVEIRVDEEEAAAASRMAEGFLGCPLPAPGRSSGTGDPYVLHCGPGWYLVVDGEATGPGLAAGLRAALGGEYGGLCAAVADLSAQRAVFELRGPQAAEVIARGCPLDLHPGVFGPGGYAQSLLGKAAVGVHRTGPEGGVPEFRLLVRASFAEYLARFLADALHGAAPPHRVG</sequence>
<dbReference type="Proteomes" id="UP000572635">
    <property type="component" value="Unassembled WGS sequence"/>
</dbReference>
<dbReference type="InterPro" id="IPR027266">
    <property type="entry name" value="TrmE/GcvT-like"/>
</dbReference>
<dbReference type="EMBL" id="JACHDB010000002">
    <property type="protein sequence ID" value="MBB5435494.1"/>
    <property type="molecule type" value="Genomic_DNA"/>
</dbReference>
<dbReference type="AlphaFoldDB" id="A0A7W8QST8"/>
<feature type="region of interest" description="Disordered" evidence="1">
    <location>
        <begin position="1"/>
        <end position="33"/>
    </location>
</feature>
<dbReference type="RefSeq" id="WP_246528804.1">
    <property type="nucleotide sequence ID" value="NZ_BAAAJD010000165.1"/>
</dbReference>
<comment type="caution">
    <text evidence="2">The sequence shown here is derived from an EMBL/GenBank/DDBJ whole genome shotgun (WGS) entry which is preliminary data.</text>
</comment>
<organism evidence="2 3">
    <name type="scientific">Nocardiopsis composta</name>
    <dbReference type="NCBI Taxonomy" id="157465"/>
    <lineage>
        <taxon>Bacteria</taxon>
        <taxon>Bacillati</taxon>
        <taxon>Actinomycetota</taxon>
        <taxon>Actinomycetes</taxon>
        <taxon>Streptosporangiales</taxon>
        <taxon>Nocardiopsidaceae</taxon>
        <taxon>Nocardiopsis</taxon>
    </lineage>
</organism>
<dbReference type="Gene3D" id="3.30.1360.120">
    <property type="entry name" value="Probable tRNA modification gtpase trme, domain 1"/>
    <property type="match status" value="1"/>
</dbReference>
<dbReference type="GO" id="GO:0008115">
    <property type="term" value="F:sarcosine oxidase activity"/>
    <property type="evidence" value="ECO:0007669"/>
    <property type="project" value="UniProtKB-EC"/>
</dbReference>
<evidence type="ECO:0000313" key="3">
    <source>
        <dbReference type="Proteomes" id="UP000572635"/>
    </source>
</evidence>